<dbReference type="EMBL" id="AAZO01005291">
    <property type="status" value="NOT_ANNOTATED_CDS"/>
    <property type="molecule type" value="Genomic_DNA"/>
</dbReference>
<dbReference type="InParanoid" id="E0VTM0"/>
<dbReference type="KEGG" id="phu:Phum_PHUM433130"/>
<dbReference type="Proteomes" id="UP000009046">
    <property type="component" value="Unassembled WGS sequence"/>
</dbReference>
<dbReference type="AlphaFoldDB" id="E0VTM0"/>
<dbReference type="Gene3D" id="3.30.70.330">
    <property type="match status" value="2"/>
</dbReference>
<dbReference type="GO" id="GO:0003723">
    <property type="term" value="F:RNA binding"/>
    <property type="evidence" value="ECO:0007669"/>
    <property type="project" value="UniProtKB-UniRule"/>
</dbReference>
<evidence type="ECO:0000313" key="6">
    <source>
        <dbReference type="EnsemblMetazoa" id="PHUM433130-PA"/>
    </source>
</evidence>
<protein>
    <recommendedName>
        <fullName evidence="4">RRM domain-containing protein</fullName>
    </recommendedName>
</protein>
<dbReference type="RefSeq" id="XP_002429433.1">
    <property type="nucleotide sequence ID" value="XM_002429388.1"/>
</dbReference>
<keyword evidence="7" id="KW-1185">Reference proteome</keyword>
<evidence type="ECO:0000256" key="1">
    <source>
        <dbReference type="ARBA" id="ARBA00022737"/>
    </source>
</evidence>
<dbReference type="eggNOG" id="KOG1365">
    <property type="taxonomic scope" value="Eukaryota"/>
</dbReference>
<dbReference type="SUPFAM" id="SSF54928">
    <property type="entry name" value="RNA-binding domain, RBD"/>
    <property type="match status" value="2"/>
</dbReference>
<evidence type="ECO:0000256" key="3">
    <source>
        <dbReference type="PROSITE-ProRule" id="PRU00176"/>
    </source>
</evidence>
<dbReference type="SMART" id="SM00360">
    <property type="entry name" value="RRM"/>
    <property type="match status" value="2"/>
</dbReference>
<reference evidence="6" key="3">
    <citation type="submission" date="2020-05" db="UniProtKB">
        <authorList>
            <consortium name="EnsemblMetazoa"/>
        </authorList>
    </citation>
    <scope>IDENTIFICATION</scope>
    <source>
        <strain evidence="6">USDA</strain>
    </source>
</reference>
<keyword evidence="1" id="KW-0677">Repeat</keyword>
<dbReference type="PANTHER" id="PTHR13976">
    <property type="entry name" value="HETEROGENEOUS NUCLEAR RIBONUCLEOPROTEIN-RELATED"/>
    <property type="match status" value="1"/>
</dbReference>
<gene>
    <name evidence="6" type="primary">8230287</name>
    <name evidence="5" type="ORF">Phum_PHUM433130</name>
</gene>
<evidence type="ECO:0000259" key="4">
    <source>
        <dbReference type="PROSITE" id="PS50102"/>
    </source>
</evidence>
<dbReference type="OrthoDB" id="431068at2759"/>
<dbReference type="InterPro" id="IPR012677">
    <property type="entry name" value="Nucleotide-bd_a/b_plait_sf"/>
</dbReference>
<dbReference type="GeneID" id="8230287"/>
<evidence type="ECO:0000313" key="5">
    <source>
        <dbReference type="EMBL" id="EEB16695.1"/>
    </source>
</evidence>
<accession>E0VTM0</accession>
<feature type="domain" description="RRM" evidence="4">
    <location>
        <begin position="40"/>
        <end position="123"/>
    </location>
</feature>
<evidence type="ECO:0000256" key="2">
    <source>
        <dbReference type="ARBA" id="ARBA00022884"/>
    </source>
</evidence>
<evidence type="ECO:0000313" key="7">
    <source>
        <dbReference type="Proteomes" id="UP000009046"/>
    </source>
</evidence>
<dbReference type="CTD" id="8230287"/>
<keyword evidence="2 3" id="KW-0694">RNA-binding</keyword>
<dbReference type="InterPro" id="IPR050666">
    <property type="entry name" value="ESRP"/>
</dbReference>
<reference evidence="5" key="2">
    <citation type="submission" date="2007-04" db="EMBL/GenBank/DDBJ databases">
        <title>The genome of the human body louse.</title>
        <authorList>
            <consortium name="The Human Body Louse Genome Consortium"/>
            <person name="Kirkness E."/>
            <person name="Walenz B."/>
            <person name="Hass B."/>
            <person name="Bruggner R."/>
            <person name="Strausberg R."/>
        </authorList>
    </citation>
    <scope>NUCLEOTIDE SEQUENCE</scope>
    <source>
        <strain evidence="5">USDA</strain>
    </source>
</reference>
<dbReference type="InterPro" id="IPR000504">
    <property type="entry name" value="RRM_dom"/>
</dbReference>
<dbReference type="PROSITE" id="PS50102">
    <property type="entry name" value="RRM"/>
    <property type="match status" value="1"/>
</dbReference>
<reference evidence="5" key="1">
    <citation type="submission" date="2007-04" db="EMBL/GenBank/DDBJ databases">
        <title>Annotation of Pediculus humanus corporis strain USDA.</title>
        <authorList>
            <person name="Kirkness E."/>
            <person name="Hannick L."/>
            <person name="Hass B."/>
            <person name="Bruggner R."/>
            <person name="Lawson D."/>
            <person name="Bidwell S."/>
            <person name="Joardar V."/>
            <person name="Caler E."/>
            <person name="Walenz B."/>
            <person name="Inman J."/>
            <person name="Schobel S."/>
            <person name="Galinsky K."/>
            <person name="Amedeo P."/>
            <person name="Strausberg R."/>
        </authorList>
    </citation>
    <scope>NUCLEOTIDE SEQUENCE</scope>
    <source>
        <strain evidence="5">USDA</strain>
    </source>
</reference>
<organism>
    <name type="scientific">Pediculus humanus subsp. corporis</name>
    <name type="common">Body louse</name>
    <dbReference type="NCBI Taxonomy" id="121224"/>
    <lineage>
        <taxon>Eukaryota</taxon>
        <taxon>Metazoa</taxon>
        <taxon>Ecdysozoa</taxon>
        <taxon>Arthropoda</taxon>
        <taxon>Hexapoda</taxon>
        <taxon>Insecta</taxon>
        <taxon>Pterygota</taxon>
        <taxon>Neoptera</taxon>
        <taxon>Paraneoptera</taxon>
        <taxon>Psocodea</taxon>
        <taxon>Troctomorpha</taxon>
        <taxon>Phthiraptera</taxon>
        <taxon>Anoplura</taxon>
        <taxon>Pediculidae</taxon>
        <taxon>Pediculus</taxon>
    </lineage>
</organism>
<dbReference type="EMBL" id="DS235767">
    <property type="protein sequence ID" value="EEB16695.1"/>
    <property type="molecule type" value="Genomic_DNA"/>
</dbReference>
<sequence length="498" mass="54657">MKIAAAAAMTDRIQQILIRNQRDDFVLTNEAQQFLNKRGIIIRMRGLPYECSSKQVIDFFREGEQSCDIFDGENGILFVKKPDGRSTGDAFVQFIHESEAIAALSKHKELIGTRYIELFRSTPAEVEQVSRNDIYIKAQESKPRVPAVQLPLVAPIPPAAVPQHVITSGTKKDCIRLRGLPYEAQVEHILDFLGDNANNIVLQGVHMVYNVHGQPSGEAFIQMDSEVSASQAANHCHHRYMNFGKKQRYVEVFQCSGDDMNAFLTSGHVSPKATPVINPGIENNIPGMGVPLSSTLLSYYEPSPVSLMPFVQANPFLFNPFGLQHPQQLSAAAAAAAAASFINKHPHPKGLYPITSNNYPWTSSDESFKPSPGNITNAGETLVKPKGAEPETIPTQSDVYSPYSTPSHPSVYFFHPNVPPRVVANPMFPKPGFPSVPTPSSVVFPQMTPQLTPMGVLGVKRSWEQAFPLETAAVQGAKRWPTPQIATFAVPGFFPDVG</sequence>
<dbReference type="Pfam" id="PF00076">
    <property type="entry name" value="RRM_1"/>
    <property type="match status" value="1"/>
</dbReference>
<dbReference type="InterPro" id="IPR035979">
    <property type="entry name" value="RBD_domain_sf"/>
</dbReference>
<dbReference type="HOGENOM" id="CLU_008009_1_1_1"/>
<dbReference type="VEuPathDB" id="VectorBase:PHUM433130"/>
<proteinExistence type="predicted"/>
<name>E0VTM0_PEDHC</name>
<dbReference type="EnsemblMetazoa" id="PHUM433130-RA">
    <property type="protein sequence ID" value="PHUM433130-PA"/>
    <property type="gene ID" value="PHUM433130"/>
</dbReference>